<feature type="domain" description="Glycine zipper 2TM" evidence="5">
    <location>
        <begin position="104"/>
        <end position="143"/>
    </location>
</feature>
<dbReference type="Pfam" id="PF05433">
    <property type="entry name" value="Rick_17kDa_Anti"/>
    <property type="match status" value="1"/>
</dbReference>
<name>Q1GX31_SPHAL</name>
<dbReference type="InterPro" id="IPR008816">
    <property type="entry name" value="Gly_zipper_2TM_dom"/>
</dbReference>
<dbReference type="Proteomes" id="UP000006578">
    <property type="component" value="Chromosome"/>
</dbReference>
<organism evidence="6 7">
    <name type="scientific">Sphingopyxis alaskensis (strain DSM 13593 / LMG 18877 / RB2256)</name>
    <name type="common">Sphingomonas alaskensis</name>
    <dbReference type="NCBI Taxonomy" id="317655"/>
    <lineage>
        <taxon>Bacteria</taxon>
        <taxon>Pseudomonadati</taxon>
        <taxon>Pseudomonadota</taxon>
        <taxon>Alphaproteobacteria</taxon>
        <taxon>Sphingomonadales</taxon>
        <taxon>Sphingomonadaceae</taxon>
        <taxon>Sphingopyxis</taxon>
    </lineage>
</organism>
<dbReference type="EMBL" id="CP000356">
    <property type="protein sequence ID" value="ABF51791.1"/>
    <property type="molecule type" value="Genomic_DNA"/>
</dbReference>
<comment type="similarity">
    <text evidence="2">Belongs to the rickettsiale 17 kDa surface antigen family.</text>
</comment>
<evidence type="ECO:0000259" key="5">
    <source>
        <dbReference type="Pfam" id="PF05433"/>
    </source>
</evidence>
<keyword evidence="7" id="KW-1185">Reference proteome</keyword>
<sequence>MLPHECFVQPQFGSVRLSLSVHRRRRELKKYIAAAVLAAVAIPNAPALADPPPWAPAHGKRAKDRGLYDGSGRYYEPRRLSQNDRIWRAKDGRYYCRRENGTTGLIIGAAVGALVGRELDGGRDRTVGTIIGAAGGGLLGRAIDRGELKCR</sequence>
<comment type="subcellular location">
    <subcellularLocation>
        <location evidence="1">Cell outer membrane</location>
        <topology evidence="1">Lipid-anchor</topology>
    </subcellularLocation>
</comment>
<evidence type="ECO:0000256" key="1">
    <source>
        <dbReference type="ARBA" id="ARBA00004459"/>
    </source>
</evidence>
<dbReference type="GO" id="GO:0009279">
    <property type="term" value="C:cell outer membrane"/>
    <property type="evidence" value="ECO:0007669"/>
    <property type="project" value="UniProtKB-SubCell"/>
</dbReference>
<evidence type="ECO:0000313" key="7">
    <source>
        <dbReference type="Proteomes" id="UP000006578"/>
    </source>
</evidence>
<proteinExistence type="inferred from homology"/>
<dbReference type="HOGENOM" id="CLU_115318_0_0_5"/>
<gene>
    <name evidence="6" type="ordered locus">Sala_0065</name>
</gene>
<keyword evidence="4" id="KW-0449">Lipoprotein</keyword>
<evidence type="ECO:0000256" key="4">
    <source>
        <dbReference type="ARBA" id="ARBA00023288"/>
    </source>
</evidence>
<protein>
    <recommendedName>
        <fullName evidence="3">17 kDa surface antigen</fullName>
    </recommendedName>
</protein>
<reference evidence="6 7" key="1">
    <citation type="journal article" date="2009" name="Proc. Natl. Acad. Sci. U.S.A.">
        <title>The genomic basis of trophic strategy in marine bacteria.</title>
        <authorList>
            <person name="Lauro F.M."/>
            <person name="McDougald D."/>
            <person name="Thomas T."/>
            <person name="Williams T.J."/>
            <person name="Egan S."/>
            <person name="Rice S."/>
            <person name="DeMaere M.Z."/>
            <person name="Ting L."/>
            <person name="Ertan H."/>
            <person name="Johnson J."/>
            <person name="Ferriera S."/>
            <person name="Lapidus A."/>
            <person name="Anderson I."/>
            <person name="Kyrpides N."/>
            <person name="Munk A.C."/>
            <person name="Detter C."/>
            <person name="Han C.S."/>
            <person name="Brown M.V."/>
            <person name="Robb F.T."/>
            <person name="Kjelleberg S."/>
            <person name="Cavicchioli R."/>
        </authorList>
    </citation>
    <scope>NUCLEOTIDE SEQUENCE [LARGE SCALE GENOMIC DNA]</scope>
    <source>
        <strain evidence="7">DSM 13593 / LMG 18877 / RB2256</strain>
    </source>
</reference>
<evidence type="ECO:0000256" key="3">
    <source>
        <dbReference type="ARBA" id="ARBA00015281"/>
    </source>
</evidence>
<dbReference type="KEGG" id="sal:Sala_0065"/>
<evidence type="ECO:0000313" key="6">
    <source>
        <dbReference type="EMBL" id="ABF51791.1"/>
    </source>
</evidence>
<accession>Q1GX31</accession>
<dbReference type="AlphaFoldDB" id="Q1GX31"/>
<dbReference type="eggNOG" id="COG3134">
    <property type="taxonomic scope" value="Bacteria"/>
</dbReference>
<evidence type="ECO:0000256" key="2">
    <source>
        <dbReference type="ARBA" id="ARBA00008681"/>
    </source>
</evidence>
<dbReference type="STRING" id="317655.Sala_0065"/>